<dbReference type="PROSITE" id="PS51093">
    <property type="entry name" value="PTS_EIIA_TYPE_1"/>
    <property type="match status" value="1"/>
</dbReference>
<dbReference type="InterPro" id="IPR013013">
    <property type="entry name" value="PTS_EIIC_1"/>
</dbReference>
<dbReference type="Pfam" id="PF00367">
    <property type="entry name" value="PTS_EIIB"/>
    <property type="match status" value="1"/>
</dbReference>
<comment type="function">
    <text evidence="12">The phosphoenolpyruvate-dependent sugar phosphotransferase system (sugar PTS), a major carbohydrate active transport system, catalyzes the phosphorylation of incoming sugar substrates concomitantly with their translocation across the cell membrane. This system is involved in sucrose transport.</text>
</comment>
<evidence type="ECO:0000256" key="2">
    <source>
        <dbReference type="ARBA" id="ARBA00022448"/>
    </source>
</evidence>
<dbReference type="EC" id="2.7.1.211" evidence="11"/>
<dbReference type="GO" id="GO:0015771">
    <property type="term" value="P:trehalose transport"/>
    <property type="evidence" value="ECO:0007669"/>
    <property type="project" value="TreeGrafter"/>
</dbReference>
<evidence type="ECO:0000256" key="9">
    <source>
        <dbReference type="ARBA" id="ARBA00022989"/>
    </source>
</evidence>
<dbReference type="Pfam" id="PF00358">
    <property type="entry name" value="PTS_EIIA_1"/>
    <property type="match status" value="1"/>
</dbReference>
<feature type="domain" description="PTS EIIB type-1" evidence="19">
    <location>
        <begin position="4"/>
        <end position="86"/>
    </location>
</feature>
<evidence type="ECO:0000256" key="8">
    <source>
        <dbReference type="ARBA" id="ARBA00022777"/>
    </source>
</evidence>
<dbReference type="GO" id="GO:0009401">
    <property type="term" value="P:phosphoenolpyruvate-dependent sugar phosphotransferase system"/>
    <property type="evidence" value="ECO:0007669"/>
    <property type="project" value="UniProtKB-KW"/>
</dbReference>
<dbReference type="InterPro" id="IPR050558">
    <property type="entry name" value="PTS_Sugar-Specific_Components"/>
</dbReference>
<dbReference type="CDD" id="cd00212">
    <property type="entry name" value="PTS_IIB_glc"/>
    <property type="match status" value="1"/>
</dbReference>
<dbReference type="KEGG" id="xap:XA3_15170"/>
<feature type="domain" description="PTS EIIC type-1" evidence="20">
    <location>
        <begin position="104"/>
        <end position="460"/>
    </location>
</feature>
<feature type="transmembrane region" description="Helical" evidence="17">
    <location>
        <begin position="210"/>
        <end position="231"/>
    </location>
</feature>
<keyword evidence="6" id="KW-0598">Phosphotransferase system</keyword>
<dbReference type="Proteomes" id="UP001321861">
    <property type="component" value="Chromosome"/>
</dbReference>
<feature type="domain" description="PTS EIIA type-1" evidence="18">
    <location>
        <begin position="485"/>
        <end position="589"/>
    </location>
</feature>
<evidence type="ECO:0000259" key="19">
    <source>
        <dbReference type="PROSITE" id="PS51098"/>
    </source>
</evidence>
<comment type="subcellular location">
    <subcellularLocation>
        <location evidence="1">Cell membrane</location>
        <topology evidence="1">Multi-pass membrane protein</topology>
    </subcellularLocation>
</comment>
<dbReference type="InterPro" id="IPR011055">
    <property type="entry name" value="Dup_hybrid_motif"/>
</dbReference>
<dbReference type="RefSeq" id="WP_317634887.1">
    <property type="nucleotide sequence ID" value="NZ_AP026802.1"/>
</dbReference>
<keyword evidence="4" id="KW-0762">Sugar transport</keyword>
<evidence type="ECO:0000256" key="6">
    <source>
        <dbReference type="ARBA" id="ARBA00022683"/>
    </source>
</evidence>
<evidence type="ECO:0000313" key="22">
    <source>
        <dbReference type="Proteomes" id="UP001321861"/>
    </source>
</evidence>
<name>A0AAU9D2P9_9LACO</name>
<evidence type="ECO:0000256" key="12">
    <source>
        <dbReference type="ARBA" id="ARBA00045139"/>
    </source>
</evidence>
<keyword evidence="2" id="KW-0813">Transport</keyword>
<dbReference type="FunFam" id="2.70.70.10:FF:000001">
    <property type="entry name" value="PTS system glucose-specific IIA component"/>
    <property type="match status" value="1"/>
</dbReference>
<dbReference type="InterPro" id="IPR036878">
    <property type="entry name" value="Glu_permease_IIB"/>
</dbReference>
<dbReference type="AlphaFoldDB" id="A0AAU9D2P9"/>
<dbReference type="GO" id="GO:0090589">
    <property type="term" value="F:protein-phosphocysteine-trehalose phosphotransferase system transporter activity"/>
    <property type="evidence" value="ECO:0007669"/>
    <property type="project" value="TreeGrafter"/>
</dbReference>
<evidence type="ECO:0000256" key="5">
    <source>
        <dbReference type="ARBA" id="ARBA00022679"/>
    </source>
</evidence>
<keyword evidence="10 17" id="KW-0472">Membrane</keyword>
<dbReference type="PANTHER" id="PTHR30175">
    <property type="entry name" value="PHOSPHOTRANSFERASE SYSTEM TRANSPORT PROTEIN"/>
    <property type="match status" value="1"/>
</dbReference>
<dbReference type="NCBIfam" id="TIGR00830">
    <property type="entry name" value="PTBA"/>
    <property type="match status" value="1"/>
</dbReference>
<dbReference type="PROSITE" id="PS01035">
    <property type="entry name" value="PTS_EIIB_TYPE_1_CYS"/>
    <property type="match status" value="1"/>
</dbReference>
<evidence type="ECO:0000256" key="3">
    <source>
        <dbReference type="ARBA" id="ARBA00022475"/>
    </source>
</evidence>
<evidence type="ECO:0000313" key="21">
    <source>
        <dbReference type="EMBL" id="BDR59076.1"/>
    </source>
</evidence>
<dbReference type="NCBIfam" id="TIGR01995">
    <property type="entry name" value="PTS-II-ABC-beta"/>
    <property type="match status" value="1"/>
</dbReference>
<reference evidence="21 22" key="1">
    <citation type="journal article" date="2023" name="Microbiol. Spectr.">
        <title>Symbiosis of Carpenter Bees with Uncharacterized Lactic Acid Bacteria Showing NAD Auxotrophy.</title>
        <authorList>
            <person name="Kawasaki S."/>
            <person name="Ozawa K."/>
            <person name="Mori T."/>
            <person name="Yamamoto A."/>
            <person name="Ito M."/>
            <person name="Ohkuma M."/>
            <person name="Sakamoto M."/>
            <person name="Matsutani M."/>
        </authorList>
    </citation>
    <scope>NUCLEOTIDE SEQUENCE [LARGE SCALE GENOMIC DNA]</scope>
    <source>
        <strain evidence="21 22">XA3</strain>
    </source>
</reference>
<evidence type="ECO:0000256" key="13">
    <source>
        <dbReference type="ARBA" id="ARBA00048931"/>
    </source>
</evidence>
<protein>
    <recommendedName>
        <fullName evidence="14">PTS system sucrose-specific EIIBCA component</fullName>
        <ecNumber evidence="11">2.7.1.211</ecNumber>
    </recommendedName>
    <alternativeName>
        <fullName evidence="15">EIIBCA-Scr</fullName>
    </alternativeName>
</protein>
<accession>A0AAU9D2P9</accession>
<proteinExistence type="predicted"/>
<dbReference type="PROSITE" id="PS51103">
    <property type="entry name" value="PTS_EIIC_TYPE_1"/>
    <property type="match status" value="1"/>
</dbReference>
<feature type="transmembrane region" description="Helical" evidence="17">
    <location>
        <begin position="175"/>
        <end position="198"/>
    </location>
</feature>
<dbReference type="PANTHER" id="PTHR30175:SF1">
    <property type="entry name" value="PTS SYSTEM ARBUTIN-, CELLOBIOSE-, AND SALICIN-SPECIFIC EIIBC COMPONENT-RELATED"/>
    <property type="match status" value="1"/>
</dbReference>
<evidence type="ECO:0000256" key="7">
    <source>
        <dbReference type="ARBA" id="ARBA00022692"/>
    </source>
</evidence>
<evidence type="ECO:0000256" key="14">
    <source>
        <dbReference type="ARBA" id="ARBA00074554"/>
    </source>
</evidence>
<evidence type="ECO:0000256" key="1">
    <source>
        <dbReference type="ARBA" id="ARBA00004651"/>
    </source>
</evidence>
<evidence type="ECO:0000256" key="10">
    <source>
        <dbReference type="ARBA" id="ARBA00023136"/>
    </source>
</evidence>
<feature type="transmembrane region" description="Helical" evidence="17">
    <location>
        <begin position="382"/>
        <end position="402"/>
    </location>
</feature>
<feature type="transmembrane region" description="Helical" evidence="17">
    <location>
        <begin position="423"/>
        <end position="444"/>
    </location>
</feature>
<evidence type="ECO:0000256" key="4">
    <source>
        <dbReference type="ARBA" id="ARBA00022597"/>
    </source>
</evidence>
<dbReference type="SUPFAM" id="SSF51261">
    <property type="entry name" value="Duplicated hybrid motif"/>
    <property type="match status" value="1"/>
</dbReference>
<dbReference type="PROSITE" id="PS00371">
    <property type="entry name" value="PTS_EIIA_TYPE_1_HIS"/>
    <property type="match status" value="1"/>
</dbReference>
<dbReference type="Gene3D" id="2.70.70.10">
    <property type="entry name" value="Glucose Permease (Domain IIA)"/>
    <property type="match status" value="1"/>
</dbReference>
<dbReference type="GO" id="GO:0008982">
    <property type="term" value="F:protein-N(PI)-phosphohistidine-sugar phosphotransferase activity"/>
    <property type="evidence" value="ECO:0007669"/>
    <property type="project" value="InterPro"/>
</dbReference>
<keyword evidence="5" id="KW-0808">Transferase</keyword>
<keyword evidence="22" id="KW-1185">Reference proteome</keyword>
<feature type="active site" description="Phosphocysteine intermediate; for EIIB activity" evidence="16">
    <location>
        <position position="26"/>
    </location>
</feature>
<keyword evidence="3" id="KW-1003">Cell membrane</keyword>
<dbReference type="SUPFAM" id="SSF55604">
    <property type="entry name" value="Glucose permease domain IIB"/>
    <property type="match status" value="1"/>
</dbReference>
<dbReference type="GO" id="GO:0016301">
    <property type="term" value="F:kinase activity"/>
    <property type="evidence" value="ECO:0007669"/>
    <property type="project" value="UniProtKB-KW"/>
</dbReference>
<dbReference type="GO" id="GO:0005886">
    <property type="term" value="C:plasma membrane"/>
    <property type="evidence" value="ECO:0007669"/>
    <property type="project" value="UniProtKB-SubCell"/>
</dbReference>
<dbReference type="Pfam" id="PF02378">
    <property type="entry name" value="PTS_EIIC"/>
    <property type="match status" value="1"/>
</dbReference>
<dbReference type="InterPro" id="IPR001996">
    <property type="entry name" value="PTS_IIB_1"/>
</dbReference>
<evidence type="ECO:0000256" key="16">
    <source>
        <dbReference type="PROSITE-ProRule" id="PRU00421"/>
    </source>
</evidence>
<dbReference type="InterPro" id="IPR003352">
    <property type="entry name" value="PTS_EIIC"/>
</dbReference>
<evidence type="ECO:0000259" key="18">
    <source>
        <dbReference type="PROSITE" id="PS51093"/>
    </source>
</evidence>
<gene>
    <name evidence="21" type="ORF">XA3_15170</name>
</gene>
<feature type="transmembrane region" description="Helical" evidence="17">
    <location>
        <begin position="280"/>
        <end position="300"/>
    </location>
</feature>
<dbReference type="InterPro" id="IPR011297">
    <property type="entry name" value="PTS_IIABC_b_glu"/>
</dbReference>
<keyword evidence="8" id="KW-0418">Kinase</keyword>
<dbReference type="PROSITE" id="PS51098">
    <property type="entry name" value="PTS_EIIB_TYPE_1"/>
    <property type="match status" value="1"/>
</dbReference>
<dbReference type="InterPro" id="IPR018113">
    <property type="entry name" value="PTrfase_EIIB_Cys"/>
</dbReference>
<sequence length="622" mass="67264">MSEKDLAARILEYVGGEQNVQALTHCVTRLRFNLKNDRLAQDQKIEALDDVMGVQKKGGQYQVIIGPKVTQVYKAIVSKVPRLNENSDLAPNTKKESLINRVINALSAILVPSLAPVIGGGMLKGFLYLLTTMKWVDSKSGTMFVLNISADAMFYFFPFLLAISSARFFKTNEYMAATLAGALLYPTLISAATAGKVAQVKFLGFIPIPMFNYSQSVIPIILAVWFLSYVYRFLEDHLPSMVTVIFTPLISLIVVVPITLFCLAPLGFYIGDYIAKALQVLINFSPLLAGAIIGGLRPVLVLTGMHHALRPLTIQQVATYGYSTLQAMNFMSTMAQASAALAIYLIVRNKKMKQISLSATISGFLGITEPALYGVLVKYKAAFAGACLGGALGGGIGAAMGAKAMAMVMPSVLSVPVFLNDKSAGFLIGVGVSIVSTIIITFLLSKTVFKLEEVPSSEKSQTDLTAIDVKSPVNGDVYLTEDVQDETFSKELMGKTVAIMPSDGVILAPVTGKVQMVFKTRHSIGLISDEGVEVMLHIGIDTVNLEGKYFESFVKEGDQVRVGQKLLEFDLAKIKESGYDPTVIVVITNSSNYLSVLSPADSEPIKAEESLIKIVENGENVR</sequence>
<evidence type="ECO:0000259" key="20">
    <source>
        <dbReference type="PROSITE" id="PS51103"/>
    </source>
</evidence>
<dbReference type="Gene3D" id="3.30.1360.60">
    <property type="entry name" value="Glucose permease domain IIB"/>
    <property type="match status" value="1"/>
</dbReference>
<evidence type="ECO:0000256" key="17">
    <source>
        <dbReference type="SAM" id="Phobius"/>
    </source>
</evidence>
<dbReference type="EMBL" id="AP026802">
    <property type="protein sequence ID" value="BDR59076.1"/>
    <property type="molecule type" value="Genomic_DNA"/>
</dbReference>
<feature type="transmembrane region" description="Helical" evidence="17">
    <location>
        <begin position="105"/>
        <end position="130"/>
    </location>
</feature>
<feature type="transmembrane region" description="Helical" evidence="17">
    <location>
        <begin position="320"/>
        <end position="345"/>
    </location>
</feature>
<dbReference type="InterPro" id="IPR001127">
    <property type="entry name" value="PTS_EIIA_1_perm"/>
</dbReference>
<feature type="transmembrane region" description="Helical" evidence="17">
    <location>
        <begin position="142"/>
        <end position="163"/>
    </location>
</feature>
<keyword evidence="7 17" id="KW-0812">Transmembrane</keyword>
<feature type="transmembrane region" description="Helical" evidence="17">
    <location>
        <begin position="243"/>
        <end position="268"/>
    </location>
</feature>
<organism evidence="21 22">
    <name type="scientific">Xylocopilactobacillus apicola</name>
    <dbReference type="NCBI Taxonomy" id="2932184"/>
    <lineage>
        <taxon>Bacteria</taxon>
        <taxon>Bacillati</taxon>
        <taxon>Bacillota</taxon>
        <taxon>Bacilli</taxon>
        <taxon>Lactobacillales</taxon>
        <taxon>Lactobacillaceae</taxon>
        <taxon>Xylocopilactobacillus</taxon>
    </lineage>
</organism>
<keyword evidence="9 17" id="KW-1133">Transmembrane helix</keyword>
<evidence type="ECO:0000256" key="15">
    <source>
        <dbReference type="ARBA" id="ARBA00081008"/>
    </source>
</evidence>
<comment type="catalytic activity">
    <reaction evidence="13">
        <text>N(pros)-phospho-L-histidyl-[protein](out) + sucrose = sucrose 6(G)-phosphate(in) + L-histidyl-[protein]</text>
        <dbReference type="Rhea" id="RHEA:49236"/>
        <dbReference type="Rhea" id="RHEA-COMP:9745"/>
        <dbReference type="Rhea" id="RHEA-COMP:9746"/>
        <dbReference type="ChEBI" id="CHEBI:17992"/>
        <dbReference type="ChEBI" id="CHEBI:29979"/>
        <dbReference type="ChEBI" id="CHEBI:64837"/>
        <dbReference type="ChEBI" id="CHEBI:91002"/>
        <dbReference type="EC" id="2.7.1.211"/>
    </reaction>
</comment>
<evidence type="ECO:0000256" key="11">
    <source>
        <dbReference type="ARBA" id="ARBA00044053"/>
    </source>
</evidence>
<dbReference type="FunFam" id="3.30.1360.60:FF:000001">
    <property type="entry name" value="PTS system glucose-specific IIBC component PtsG"/>
    <property type="match status" value="1"/>
</dbReference>